<dbReference type="Proteomes" id="UP000323505">
    <property type="component" value="Unassembled WGS sequence"/>
</dbReference>
<reference evidence="1 2" key="1">
    <citation type="submission" date="2019-08" db="EMBL/GenBank/DDBJ databases">
        <title>Actinomadura sp. nov. CYP1-5 isolated from mountain soil.</title>
        <authorList>
            <person name="Songsumanus A."/>
            <person name="Kuncharoen N."/>
            <person name="Kudo T."/>
            <person name="Yuki M."/>
            <person name="Igarashi Y."/>
            <person name="Tanasupawat S."/>
        </authorList>
    </citation>
    <scope>NUCLEOTIDE SEQUENCE [LARGE SCALE GENOMIC DNA]</scope>
    <source>
        <strain evidence="1 2">CYP1-5</strain>
    </source>
</reference>
<proteinExistence type="predicted"/>
<keyword evidence="2" id="KW-1185">Reference proteome</keyword>
<dbReference type="AlphaFoldDB" id="A0A5D3FGD3"/>
<accession>A0A5D3FGD3</accession>
<evidence type="ECO:0000313" key="1">
    <source>
        <dbReference type="EMBL" id="TYK47149.1"/>
    </source>
</evidence>
<protein>
    <submittedName>
        <fullName evidence="1">Uncharacterized protein</fullName>
    </submittedName>
</protein>
<sequence>MAILASWSGAGLADGTAVTTSTAGTGDTPFGTVTASAFTVKASGGLHAPRIQMDQAAATAAELIWGSAVVGTSLTAWAARCYVELSALPPANGGRLVSAYTASNALLWFVDVTTAGLLRLRNAGGTAVSTSAAALPTSTELRIEGVHNNGAVVVNVYTGNGGTVLTSVSSTGLGVGSGLEAVRFGMPAVSPTWGRLWLDEFAVANTAAEIGPVVTPPRSGTGTITATAALTGSGRKIASGTGTASATATASGTGFKRASGTGTITATASLTGSGSQPNPPTFPDAPLATDVELKIGDTWERITGDVLTGNPITIERGRADEAAEVAPSKLSLTLRNTGGKYSPRNPRSPYFGLIGRNTPIRVRVNHPDVPSDVYAYMPGRDGHYFSTPDAAGIELTTGVDVRMEITPDSWRPTIGMTLASKRDWHGSQDSWAFVLRTDGLLRLRWTSDGVTAKAANSTVPVPAPVSGRLAVRARLGASTGTYTFYTAPSLAGPWTQLGDVVAGASGGIFSGTAPLEIGSSAAGTSGFTDLRMFHGRLHAFQLANLAGAVIADPGITEQAEGDTEWTAADGLPWSAHGGARLLRPARFHGEVSTWPQKWSLGGHQITTPIEGSGVKRRLGQGRAAVQSTLRRSIPQEKGLVAYWPMEDAGGQFASAMIGAGPLRVTRDGIDYASDSDFVGSAPIPRMGTGRVAGAVPGFTPQPGSIPEIFAEQSLVMLLHMPDTALDGPRRLLALSTTGQGAQWDLWYSAALGGVLGVTVYDRDGAKIHEQSSGLAVHGKLLRIALNLTQFTTNSTWDLYIQEQGKAPEPSFGAGVSATMGVIRTVTVGDPTDLGDTSIGHIAIYNRATILNTVTDDAFQAFTGELAADRLVRLADENDVPMTVVGQPPETAAMGPQKVGALLDLLEDCADADGGILGEARDEIGLEYRTCASLYNQVPALTLTYGEPGLAAPFEPVDDDQGTVNDATITREGGSSARVVVESGPLSVLPPPDGVGTYDLQETVNVADDDVLPDLAGWRVHTGTWDQARYPSLGVKLHKAPGLIAAAVAMDFGDRATVGDLPPWLPPGPADALVQGYVEVLELLRWRIDCNASPAGPWNVGVLDDAARFDTAGSELAAGASSSSPSLSVATTQGPIWTTSLDEFPFDVMIDGERVTVTAISGASSPQTFTVVRAVNGIVKAHAAGADVALADPTYVAI</sequence>
<dbReference type="RefSeq" id="WP_148763370.1">
    <property type="nucleotide sequence ID" value="NZ_VSRQ01000005.1"/>
</dbReference>
<dbReference type="EMBL" id="VSRQ01000005">
    <property type="protein sequence ID" value="TYK47149.1"/>
    <property type="molecule type" value="Genomic_DNA"/>
</dbReference>
<organism evidence="1 2">
    <name type="scientific">Actinomadura decatromicini</name>
    <dbReference type="NCBI Taxonomy" id="2604572"/>
    <lineage>
        <taxon>Bacteria</taxon>
        <taxon>Bacillati</taxon>
        <taxon>Actinomycetota</taxon>
        <taxon>Actinomycetes</taxon>
        <taxon>Streptosporangiales</taxon>
        <taxon>Thermomonosporaceae</taxon>
        <taxon>Actinomadura</taxon>
    </lineage>
</organism>
<name>A0A5D3FGD3_9ACTN</name>
<evidence type="ECO:0000313" key="2">
    <source>
        <dbReference type="Proteomes" id="UP000323505"/>
    </source>
</evidence>
<comment type="caution">
    <text evidence="1">The sequence shown here is derived from an EMBL/GenBank/DDBJ whole genome shotgun (WGS) entry which is preliminary data.</text>
</comment>
<gene>
    <name evidence="1" type="ORF">FXF68_25440</name>
</gene>